<reference evidence="1 2" key="1">
    <citation type="submission" date="2017-10" db="EMBL/GenBank/DDBJ databases">
        <title>Draft genomes of the Enterococcus faecium isolated from human feces before and after Helicobacter pylori eradication therapy.</title>
        <authorList>
            <person name="Prianichniikov N.A."/>
            <person name="Glushchenko O.E."/>
            <person name="Malakhova M.V."/>
        </authorList>
    </citation>
    <scope>NUCLEOTIDE SEQUENCE [LARGE SCALE GENOMIC DNA]</scope>
    <source>
        <strain evidence="1 2">Hp_5-7</strain>
    </source>
</reference>
<accession>A0A2G0ECL3</accession>
<comment type="caution">
    <text evidence="1">The sequence shown here is derived from an EMBL/GenBank/DDBJ whole genome shotgun (WGS) entry which is preliminary data.</text>
</comment>
<organism evidence="1 2">
    <name type="scientific">Enterococcus faecium</name>
    <name type="common">Streptococcus faecium</name>
    <dbReference type="NCBI Taxonomy" id="1352"/>
    <lineage>
        <taxon>Bacteria</taxon>
        <taxon>Bacillati</taxon>
        <taxon>Bacillota</taxon>
        <taxon>Bacilli</taxon>
        <taxon>Lactobacillales</taxon>
        <taxon>Enterococcaceae</taxon>
        <taxon>Enterococcus</taxon>
    </lineage>
</organism>
<proteinExistence type="predicted"/>
<dbReference type="AlphaFoldDB" id="A0A2G0ECL3"/>
<evidence type="ECO:0000313" key="2">
    <source>
        <dbReference type="Proteomes" id="UP000224303"/>
    </source>
</evidence>
<dbReference type="Proteomes" id="UP000224303">
    <property type="component" value="Unassembled WGS sequence"/>
</dbReference>
<dbReference type="RefSeq" id="WP_072538505.1">
    <property type="nucleotide sequence ID" value="NZ_PCGC01000007.1"/>
</dbReference>
<evidence type="ECO:0000313" key="1">
    <source>
        <dbReference type="EMBL" id="PHL22194.1"/>
    </source>
</evidence>
<protein>
    <submittedName>
        <fullName evidence="1">Uncharacterized protein</fullName>
    </submittedName>
</protein>
<gene>
    <name evidence="1" type="ORF">CQR37_04890</name>
</gene>
<dbReference type="EMBL" id="PCGC01000007">
    <property type="protein sequence ID" value="PHL22194.1"/>
    <property type="molecule type" value="Genomic_DNA"/>
</dbReference>
<sequence>MNYTQQELTDLCPKDVAEFINDEVLPEYADGLNTAENVTDFMINDAIDRLRFLEIDCIAYYRLHAEVALIDPYIALSQNRKILVAYIQTVFDSWSEEIRTSLKKSEMASILKEDSE</sequence>
<name>A0A2G0ECL3_ENTFC</name>